<dbReference type="InterPro" id="IPR029058">
    <property type="entry name" value="AB_hydrolase_fold"/>
</dbReference>
<keyword evidence="5" id="KW-1185">Reference proteome</keyword>
<dbReference type="PANTHER" id="PTHR12277">
    <property type="entry name" value="ALPHA/BETA HYDROLASE DOMAIN-CONTAINING PROTEIN"/>
    <property type="match status" value="1"/>
</dbReference>
<dbReference type="Pfam" id="PF12146">
    <property type="entry name" value="Hydrolase_4"/>
    <property type="match status" value="1"/>
</dbReference>
<protein>
    <submittedName>
        <fullName evidence="4">Alpha/beta hydrolase</fullName>
    </submittedName>
</protein>
<dbReference type="AlphaFoldDB" id="A0A2U2BXA6"/>
<sequence>MDWGEIAELVGSAWLWIGPWGRAGVVALGAVYVFWAALFIWQSRIIYFTDPTRTHPEEAGLDNAREDEIETPDGERLVLWRADPAWEGAPHIVYLHGNRRALWRRARFFRMFLAAGWGLTALAHRGFNGSTGRPSEKNNVRDAILVCDRLAEAGVDLSKLVVYGESLGSGTAVQVAVARPVGGVILHAPYDSFRDIVRSRTAFLLPRLVFRDRYDSIRQIAGVTAPILWIHGDDDRLIPLARGRRLYDAAPGPKYAALVKGANHFGIYTQQVFNQHIRFFAESVACAAGASDREGEASVIDPVLPDEDARPERAARRARRRGRG</sequence>
<keyword evidence="2" id="KW-0472">Membrane</keyword>
<keyword evidence="2" id="KW-0812">Transmembrane</keyword>
<dbReference type="OrthoDB" id="9798884at2"/>
<reference evidence="5" key="1">
    <citation type="submission" date="2018-05" db="EMBL/GenBank/DDBJ databases">
        <authorList>
            <person name="Liu B.-T."/>
        </authorList>
    </citation>
    <scope>NUCLEOTIDE SEQUENCE [LARGE SCALE GENOMIC DNA]</scope>
    <source>
        <strain evidence="5">WD6-1</strain>
    </source>
</reference>
<feature type="transmembrane region" description="Helical" evidence="2">
    <location>
        <begin position="108"/>
        <end position="127"/>
    </location>
</feature>
<evidence type="ECO:0000256" key="1">
    <source>
        <dbReference type="SAM" id="MobiDB-lite"/>
    </source>
</evidence>
<dbReference type="Gene3D" id="3.40.50.1820">
    <property type="entry name" value="alpha/beta hydrolase"/>
    <property type="match status" value="1"/>
</dbReference>
<feature type="region of interest" description="Disordered" evidence="1">
    <location>
        <begin position="294"/>
        <end position="324"/>
    </location>
</feature>
<feature type="domain" description="Serine aminopeptidase S33" evidence="3">
    <location>
        <begin position="92"/>
        <end position="190"/>
    </location>
</feature>
<name>A0A2U2BXA6_9PROT</name>
<feature type="transmembrane region" description="Helical" evidence="2">
    <location>
        <begin position="20"/>
        <end position="41"/>
    </location>
</feature>
<dbReference type="RefSeq" id="WP_109251925.1">
    <property type="nucleotide sequence ID" value="NZ_QEXV01000001.1"/>
</dbReference>
<dbReference type="InterPro" id="IPR022742">
    <property type="entry name" value="Hydrolase_4"/>
</dbReference>
<gene>
    <name evidence="4" type="ORF">DDZ18_03365</name>
</gene>
<evidence type="ECO:0000259" key="3">
    <source>
        <dbReference type="Pfam" id="PF12146"/>
    </source>
</evidence>
<dbReference type="SUPFAM" id="SSF53474">
    <property type="entry name" value="alpha/beta-Hydrolases"/>
    <property type="match status" value="1"/>
</dbReference>
<proteinExistence type="predicted"/>
<evidence type="ECO:0000313" key="4">
    <source>
        <dbReference type="EMBL" id="PWE18651.1"/>
    </source>
</evidence>
<organism evidence="4 5">
    <name type="scientific">Marinicauda salina</name>
    <dbReference type="NCBI Taxonomy" id="2135793"/>
    <lineage>
        <taxon>Bacteria</taxon>
        <taxon>Pseudomonadati</taxon>
        <taxon>Pseudomonadota</taxon>
        <taxon>Alphaproteobacteria</taxon>
        <taxon>Maricaulales</taxon>
        <taxon>Maricaulaceae</taxon>
        <taxon>Marinicauda</taxon>
    </lineage>
</organism>
<dbReference type="Proteomes" id="UP000245168">
    <property type="component" value="Unassembled WGS sequence"/>
</dbReference>
<comment type="caution">
    <text evidence="4">The sequence shown here is derived from an EMBL/GenBank/DDBJ whole genome shotgun (WGS) entry which is preliminary data.</text>
</comment>
<keyword evidence="2" id="KW-1133">Transmembrane helix</keyword>
<accession>A0A2U2BXA6</accession>
<dbReference type="PANTHER" id="PTHR12277:SF81">
    <property type="entry name" value="PROTEIN ABHD13"/>
    <property type="match status" value="1"/>
</dbReference>
<evidence type="ECO:0000313" key="5">
    <source>
        <dbReference type="Proteomes" id="UP000245168"/>
    </source>
</evidence>
<keyword evidence="4" id="KW-0378">Hydrolase</keyword>
<dbReference type="EMBL" id="QEXV01000001">
    <property type="protein sequence ID" value="PWE18651.1"/>
    <property type="molecule type" value="Genomic_DNA"/>
</dbReference>
<evidence type="ECO:0000256" key="2">
    <source>
        <dbReference type="SAM" id="Phobius"/>
    </source>
</evidence>
<dbReference type="GO" id="GO:0016787">
    <property type="term" value="F:hydrolase activity"/>
    <property type="evidence" value="ECO:0007669"/>
    <property type="project" value="UniProtKB-KW"/>
</dbReference>